<dbReference type="InterPro" id="IPR011545">
    <property type="entry name" value="DEAD/DEAH_box_helicase_dom"/>
</dbReference>
<feature type="domain" description="CCHC-type" evidence="11">
    <location>
        <begin position="81"/>
        <end position="96"/>
    </location>
</feature>
<dbReference type="Gene3D" id="4.10.60.10">
    <property type="entry name" value="Zinc finger, CCHC-type"/>
    <property type="match status" value="5"/>
</dbReference>
<dbReference type="Pfam" id="PF00098">
    <property type="entry name" value="zf-CCHC"/>
    <property type="match status" value="5"/>
</dbReference>
<accession>A0A2A2JRR2</accession>
<feature type="compositionally biased region" description="Gly residues" evidence="10">
    <location>
        <begin position="192"/>
        <end position="238"/>
    </location>
</feature>
<dbReference type="PROSITE" id="PS51192">
    <property type="entry name" value="HELICASE_ATP_BIND_1"/>
    <property type="match status" value="1"/>
</dbReference>
<dbReference type="SUPFAM" id="SSF52540">
    <property type="entry name" value="P-loop containing nucleoside triphosphate hydrolases"/>
    <property type="match status" value="1"/>
</dbReference>
<evidence type="ECO:0000256" key="10">
    <source>
        <dbReference type="SAM" id="MobiDB-lite"/>
    </source>
</evidence>
<organism evidence="15 16">
    <name type="scientific">Diploscapter pachys</name>
    <dbReference type="NCBI Taxonomy" id="2018661"/>
    <lineage>
        <taxon>Eukaryota</taxon>
        <taxon>Metazoa</taxon>
        <taxon>Ecdysozoa</taxon>
        <taxon>Nematoda</taxon>
        <taxon>Chromadorea</taxon>
        <taxon>Rhabditida</taxon>
        <taxon>Rhabditina</taxon>
        <taxon>Rhabditomorpha</taxon>
        <taxon>Rhabditoidea</taxon>
        <taxon>Rhabditidae</taxon>
        <taxon>Diploscapter</taxon>
    </lineage>
</organism>
<feature type="domain" description="Helicase ATP-binding" evidence="12">
    <location>
        <begin position="382"/>
        <end position="566"/>
    </location>
</feature>
<feature type="domain" description="Helicase C-terminal" evidence="13">
    <location>
        <begin position="607"/>
        <end position="751"/>
    </location>
</feature>
<dbReference type="FunFam" id="3.40.50.300:FF:000008">
    <property type="entry name" value="ATP-dependent RNA helicase RhlB"/>
    <property type="match status" value="1"/>
</dbReference>
<dbReference type="SUPFAM" id="SSF57756">
    <property type="entry name" value="Retrovirus zinc finger-like domains"/>
    <property type="match status" value="3"/>
</dbReference>
<evidence type="ECO:0000259" key="11">
    <source>
        <dbReference type="PROSITE" id="PS50158"/>
    </source>
</evidence>
<feature type="region of interest" description="Disordered" evidence="10">
    <location>
        <begin position="1"/>
        <end position="73"/>
    </location>
</feature>
<protein>
    <recommendedName>
        <fullName evidence="2">RNA helicase</fullName>
        <ecNumber evidence="2">3.6.4.13</ecNumber>
    </recommendedName>
</protein>
<feature type="domain" description="CCHC-type" evidence="11">
    <location>
        <begin position="110"/>
        <end position="125"/>
    </location>
</feature>
<dbReference type="InterPro" id="IPR000629">
    <property type="entry name" value="RNA-helicase_DEAD-box_CS"/>
</dbReference>
<feature type="domain" description="CCHC-type" evidence="11">
    <location>
        <begin position="273"/>
        <end position="289"/>
    </location>
</feature>
<dbReference type="Pfam" id="PF00271">
    <property type="entry name" value="Helicase_C"/>
    <property type="match status" value="1"/>
</dbReference>
<dbReference type="Pfam" id="PF00270">
    <property type="entry name" value="DEAD"/>
    <property type="match status" value="1"/>
</dbReference>
<evidence type="ECO:0000256" key="8">
    <source>
        <dbReference type="PROSITE-ProRule" id="PRU00552"/>
    </source>
</evidence>
<feature type="domain" description="CCHC-type" evidence="11">
    <location>
        <begin position="254"/>
        <end position="269"/>
    </location>
</feature>
<dbReference type="InterPro" id="IPR027417">
    <property type="entry name" value="P-loop_NTPase"/>
</dbReference>
<dbReference type="GO" id="GO:0043186">
    <property type="term" value="C:P granule"/>
    <property type="evidence" value="ECO:0007669"/>
    <property type="project" value="UniProtKB-ARBA"/>
</dbReference>
<evidence type="ECO:0000256" key="7">
    <source>
        <dbReference type="PROSITE-ProRule" id="PRU00047"/>
    </source>
</evidence>
<dbReference type="GO" id="GO:0005524">
    <property type="term" value="F:ATP binding"/>
    <property type="evidence" value="ECO:0007669"/>
    <property type="project" value="UniProtKB-KW"/>
</dbReference>
<dbReference type="EMBL" id="LIAE01010267">
    <property type="protein sequence ID" value="PAV64262.1"/>
    <property type="molecule type" value="Genomic_DNA"/>
</dbReference>
<keyword evidence="7" id="KW-0862">Zinc</keyword>
<evidence type="ECO:0000313" key="16">
    <source>
        <dbReference type="Proteomes" id="UP000218231"/>
    </source>
</evidence>
<keyword evidence="7" id="KW-0863">Zinc-finger</keyword>
<evidence type="ECO:0000256" key="3">
    <source>
        <dbReference type="ARBA" id="ARBA00022741"/>
    </source>
</evidence>
<name>A0A2A2JRR2_9BILA</name>
<gene>
    <name evidence="15" type="ORF">WR25_13300</name>
</gene>
<evidence type="ECO:0000256" key="2">
    <source>
        <dbReference type="ARBA" id="ARBA00012552"/>
    </source>
</evidence>
<dbReference type="GO" id="GO:0016787">
    <property type="term" value="F:hydrolase activity"/>
    <property type="evidence" value="ECO:0007669"/>
    <property type="project" value="UniProtKB-KW"/>
</dbReference>
<dbReference type="GO" id="GO:0008270">
    <property type="term" value="F:zinc ion binding"/>
    <property type="evidence" value="ECO:0007669"/>
    <property type="project" value="UniProtKB-KW"/>
</dbReference>
<feature type="compositionally biased region" description="Low complexity" evidence="10">
    <location>
        <begin position="246"/>
        <end position="258"/>
    </location>
</feature>
<evidence type="ECO:0000259" key="14">
    <source>
        <dbReference type="PROSITE" id="PS51195"/>
    </source>
</evidence>
<feature type="compositionally biased region" description="Gly residues" evidence="10">
    <location>
        <begin position="19"/>
        <end position="31"/>
    </location>
</feature>
<dbReference type="InterPro" id="IPR001650">
    <property type="entry name" value="Helicase_C-like"/>
</dbReference>
<dbReference type="PROSITE" id="PS00039">
    <property type="entry name" value="DEAD_ATP_HELICASE"/>
    <property type="match status" value="1"/>
</dbReference>
<dbReference type="STRING" id="2018661.A0A2A2JRR2"/>
<evidence type="ECO:0000256" key="5">
    <source>
        <dbReference type="ARBA" id="ARBA00022806"/>
    </source>
</evidence>
<comment type="caution">
    <text evidence="15">The sequence shown here is derived from an EMBL/GenBank/DDBJ whole genome shotgun (WGS) entry which is preliminary data.</text>
</comment>
<feature type="region of interest" description="Disordered" evidence="10">
    <location>
        <begin position="138"/>
        <end position="258"/>
    </location>
</feature>
<evidence type="ECO:0000256" key="9">
    <source>
        <dbReference type="RuleBase" id="RU000492"/>
    </source>
</evidence>
<dbReference type="InterPro" id="IPR036875">
    <property type="entry name" value="Znf_CCHC_sf"/>
</dbReference>
<evidence type="ECO:0000313" key="15">
    <source>
        <dbReference type="EMBL" id="PAV64262.1"/>
    </source>
</evidence>
<dbReference type="InterPro" id="IPR014014">
    <property type="entry name" value="RNA_helicase_DEAD_Q_motif"/>
</dbReference>
<keyword evidence="6 9" id="KW-0067">ATP-binding</keyword>
<evidence type="ECO:0000256" key="1">
    <source>
        <dbReference type="ARBA" id="ARBA00010132"/>
    </source>
</evidence>
<sequence>MRIVSVGSSGFGARPSGFGNQGGGSSSGFGGSSSSAFGYNPASGDKDSKPSGFGSGGGSSGFGNSGGTGFGQSSGGGSSECRYCHQEGHFARECPNKRAGGGEGGQSNACRSCGQEGHFSRECPNKNNRCFNCNQEGHQSRDCLEPRKPREQREEGGGGGNRFGGQTSSGGFGGNSQGFGGGSTGFGSSSAFGGGPSSGGFGTSTGFGNSGNPGGWGSGNTGFGGSLSGGFQSGGGQAFGEDDGGQRQQSGSGCRSCGQEGHFARDCPNKNNKCFNCNEEGHQSRDCTKPRELREQDSFKPMASTFVPPEAAEAELFEQHIDPGALFEKFFDAKVEYQRHGGAPNQHQPIRTFEELGLGETILNNVRNCGYRKLTPVQQHAAPLILQKIDLMACAQTGSGKTAAFLLPIMSSLLQSQNLSDPGETITAPRCVILAPTRELVQQIYNEARKFAFGTIMRVGICYGGTSVAMQKQNLGRGASIIVGTLGRFAHFVNEGIITLEKMCYLVLDEADRMVNTDGFHDDIVNLLSHPSCPPKDSRNTVMFSATFPDGVQHLARNMLREDYYFVTIDKIGTANPCITQEFINCEKFEKKDKCLELLNIDVNNYTTSKNAEVYRKKTIVFVSRKVFADTLGGIICQAGIPTVTIHGDRLQGQRHEALEDFRRGKTPVLVATAVAERGLDIVGVDHVINYDLPDDVENYVHRIGRTGRVGNPGRATSFYISGEDSRIAPGLVRVLEEAGQIIPDFLKAEAGGSSYAVGFGMPIPTSGFDSAPAAAAATAAGNQDEEW</sequence>
<dbReference type="SMART" id="SM00490">
    <property type="entry name" value="HELICc"/>
    <property type="match status" value="1"/>
</dbReference>
<dbReference type="InterPro" id="IPR001878">
    <property type="entry name" value="Znf_CCHC"/>
</dbReference>
<dbReference type="OrthoDB" id="196131at2759"/>
<feature type="compositionally biased region" description="Basic and acidic residues" evidence="10">
    <location>
        <begin position="138"/>
        <end position="156"/>
    </location>
</feature>
<feature type="compositionally biased region" description="Gly residues" evidence="10">
    <location>
        <begin position="157"/>
        <end position="185"/>
    </location>
</feature>
<dbReference type="PROSITE" id="PS51195">
    <property type="entry name" value="Q_MOTIF"/>
    <property type="match status" value="1"/>
</dbReference>
<keyword evidence="4 9" id="KW-0378">Hydrolase</keyword>
<reference evidence="15 16" key="1">
    <citation type="journal article" date="2017" name="Curr. Biol.">
        <title>Genome architecture and evolution of a unichromosomal asexual nematode.</title>
        <authorList>
            <person name="Fradin H."/>
            <person name="Zegar C."/>
            <person name="Gutwein M."/>
            <person name="Lucas J."/>
            <person name="Kovtun M."/>
            <person name="Corcoran D."/>
            <person name="Baugh L.R."/>
            <person name="Kiontke K."/>
            <person name="Gunsalus K."/>
            <person name="Fitch D.H."/>
            <person name="Piano F."/>
        </authorList>
    </citation>
    <scope>NUCLEOTIDE SEQUENCE [LARGE SCALE GENOMIC DNA]</scope>
    <source>
        <strain evidence="15">PF1309</strain>
    </source>
</reference>
<dbReference type="AlphaFoldDB" id="A0A2A2JRR2"/>
<feature type="domain" description="CCHC-type" evidence="11">
    <location>
        <begin position="129"/>
        <end position="143"/>
    </location>
</feature>
<dbReference type="CDD" id="cd18787">
    <property type="entry name" value="SF2_C_DEAD"/>
    <property type="match status" value="1"/>
</dbReference>
<evidence type="ECO:0000259" key="12">
    <source>
        <dbReference type="PROSITE" id="PS51192"/>
    </source>
</evidence>
<evidence type="ECO:0000256" key="4">
    <source>
        <dbReference type="ARBA" id="ARBA00022801"/>
    </source>
</evidence>
<proteinExistence type="inferred from homology"/>
<dbReference type="PROSITE" id="PS50158">
    <property type="entry name" value="ZF_CCHC"/>
    <property type="match status" value="5"/>
</dbReference>
<feature type="short sequence motif" description="Q motif" evidence="8">
    <location>
        <begin position="351"/>
        <end position="379"/>
    </location>
</feature>
<keyword evidence="5 9" id="KW-0347">Helicase</keyword>
<dbReference type="GO" id="GO:0003724">
    <property type="term" value="F:RNA helicase activity"/>
    <property type="evidence" value="ECO:0007669"/>
    <property type="project" value="UniProtKB-EC"/>
</dbReference>
<evidence type="ECO:0000256" key="6">
    <source>
        <dbReference type="ARBA" id="ARBA00022840"/>
    </source>
</evidence>
<comment type="similarity">
    <text evidence="1">Belongs to the DEAD box helicase family. DDX4/VASA subfamily.</text>
</comment>
<dbReference type="GO" id="GO:0003676">
    <property type="term" value="F:nucleic acid binding"/>
    <property type="evidence" value="ECO:0007669"/>
    <property type="project" value="InterPro"/>
</dbReference>
<feature type="compositionally biased region" description="Gly residues" evidence="10">
    <location>
        <begin position="53"/>
        <end position="73"/>
    </location>
</feature>
<dbReference type="InterPro" id="IPR014001">
    <property type="entry name" value="Helicase_ATP-bd"/>
</dbReference>
<dbReference type="PANTHER" id="PTHR47958">
    <property type="entry name" value="ATP-DEPENDENT RNA HELICASE DBP3"/>
    <property type="match status" value="1"/>
</dbReference>
<feature type="domain" description="DEAD-box RNA helicase Q" evidence="14">
    <location>
        <begin position="351"/>
        <end position="379"/>
    </location>
</feature>
<dbReference type="GO" id="GO:0019899">
    <property type="term" value="F:enzyme binding"/>
    <property type="evidence" value="ECO:0007669"/>
    <property type="project" value="UniProtKB-ARBA"/>
</dbReference>
<dbReference type="PROSITE" id="PS51194">
    <property type="entry name" value="HELICASE_CTER"/>
    <property type="match status" value="1"/>
</dbReference>
<dbReference type="SMART" id="SM00343">
    <property type="entry name" value="ZnF_C2HC"/>
    <property type="match status" value="5"/>
</dbReference>
<keyword evidence="3 9" id="KW-0547">Nucleotide-binding</keyword>
<dbReference type="Proteomes" id="UP000218231">
    <property type="component" value="Unassembled WGS sequence"/>
</dbReference>
<evidence type="ECO:0000259" key="13">
    <source>
        <dbReference type="PROSITE" id="PS51194"/>
    </source>
</evidence>
<keyword evidence="7" id="KW-0479">Metal-binding</keyword>
<dbReference type="Gene3D" id="3.40.50.300">
    <property type="entry name" value="P-loop containing nucleotide triphosphate hydrolases"/>
    <property type="match status" value="2"/>
</dbReference>
<keyword evidence="16" id="KW-1185">Reference proteome</keyword>
<dbReference type="SMART" id="SM00487">
    <property type="entry name" value="DEXDc"/>
    <property type="match status" value="1"/>
</dbReference>
<dbReference type="EC" id="3.6.4.13" evidence="2"/>